<feature type="compositionally biased region" description="Polar residues" evidence="1">
    <location>
        <begin position="26"/>
        <end position="49"/>
    </location>
</feature>
<gene>
    <name evidence="2" type="ORF">Q8A67_005584</name>
</gene>
<keyword evidence="3" id="KW-1185">Reference proteome</keyword>
<evidence type="ECO:0000313" key="3">
    <source>
        <dbReference type="Proteomes" id="UP001187343"/>
    </source>
</evidence>
<dbReference type="EMBL" id="JAUYZG010000005">
    <property type="protein sequence ID" value="KAK2906599.1"/>
    <property type="molecule type" value="Genomic_DNA"/>
</dbReference>
<dbReference type="Proteomes" id="UP001187343">
    <property type="component" value="Unassembled WGS sequence"/>
</dbReference>
<dbReference type="AlphaFoldDB" id="A0AA88QAX0"/>
<protein>
    <submittedName>
        <fullName evidence="2">Uncharacterized protein</fullName>
    </submittedName>
</protein>
<proteinExistence type="predicted"/>
<organism evidence="2 3">
    <name type="scientific">Cirrhinus molitorella</name>
    <name type="common">mud carp</name>
    <dbReference type="NCBI Taxonomy" id="172907"/>
    <lineage>
        <taxon>Eukaryota</taxon>
        <taxon>Metazoa</taxon>
        <taxon>Chordata</taxon>
        <taxon>Craniata</taxon>
        <taxon>Vertebrata</taxon>
        <taxon>Euteleostomi</taxon>
        <taxon>Actinopterygii</taxon>
        <taxon>Neopterygii</taxon>
        <taxon>Teleostei</taxon>
        <taxon>Ostariophysi</taxon>
        <taxon>Cypriniformes</taxon>
        <taxon>Cyprinidae</taxon>
        <taxon>Labeoninae</taxon>
        <taxon>Labeonini</taxon>
        <taxon>Cirrhinus</taxon>
    </lineage>
</organism>
<evidence type="ECO:0000313" key="2">
    <source>
        <dbReference type="EMBL" id="KAK2906599.1"/>
    </source>
</evidence>
<reference evidence="2" key="1">
    <citation type="submission" date="2023-08" db="EMBL/GenBank/DDBJ databases">
        <title>Chromosome-level Genome Assembly of mud carp (Cirrhinus molitorella).</title>
        <authorList>
            <person name="Liu H."/>
        </authorList>
    </citation>
    <scope>NUCLEOTIDE SEQUENCE</scope>
    <source>
        <strain evidence="2">Prfri</strain>
        <tissue evidence="2">Muscle</tissue>
    </source>
</reference>
<feature type="region of interest" description="Disordered" evidence="1">
    <location>
        <begin position="21"/>
        <end position="61"/>
    </location>
</feature>
<comment type="caution">
    <text evidence="2">The sequence shown here is derived from an EMBL/GenBank/DDBJ whole genome shotgun (WGS) entry which is preliminary data.</text>
</comment>
<name>A0AA88QAX0_9TELE</name>
<accession>A0AA88QAX0</accession>
<evidence type="ECO:0000256" key="1">
    <source>
        <dbReference type="SAM" id="MobiDB-lite"/>
    </source>
</evidence>
<sequence>MNISIPKLLSMSKSWHLRTYSAPEPDQSSLPDGFLSSSEHGRSSASVSDTRGDPRIKETSQFSRSGKISAFVFCNVRRVFLRDAFKPHFLRNISSFIAALDEILHPRDLTIAF</sequence>